<proteinExistence type="predicted"/>
<evidence type="ECO:0000313" key="2">
    <source>
        <dbReference type="EMBL" id="MBA6154232.1"/>
    </source>
</evidence>
<evidence type="ECO:0000256" key="1">
    <source>
        <dbReference type="SAM" id="SignalP"/>
    </source>
</evidence>
<reference evidence="2 3" key="1">
    <citation type="submission" date="2020-07" db="EMBL/GenBank/DDBJ databases">
        <title>Bacterium isolated from marine sediment.</title>
        <authorList>
            <person name="Shang D."/>
        </authorList>
    </citation>
    <scope>NUCLEOTIDE SEQUENCE [LARGE SCALE GENOMIC DNA]</scope>
    <source>
        <strain evidence="2 3">F6074</strain>
    </source>
</reference>
<dbReference type="Pfam" id="PF07661">
    <property type="entry name" value="MORN_2"/>
    <property type="match status" value="4"/>
</dbReference>
<name>A0A7W2M7T8_9FLAO</name>
<accession>A0A7W2M7T8</accession>
<dbReference type="Proteomes" id="UP000541857">
    <property type="component" value="Unassembled WGS sequence"/>
</dbReference>
<dbReference type="Gene3D" id="3.90.930.1">
    <property type="match status" value="1"/>
</dbReference>
<dbReference type="AlphaFoldDB" id="A0A7W2M7T8"/>
<gene>
    <name evidence="2" type="ORF">H3Z82_16015</name>
</gene>
<dbReference type="EMBL" id="JACGLT010000016">
    <property type="protein sequence ID" value="MBA6154232.1"/>
    <property type="molecule type" value="Genomic_DNA"/>
</dbReference>
<evidence type="ECO:0000313" key="3">
    <source>
        <dbReference type="Proteomes" id="UP000541857"/>
    </source>
</evidence>
<dbReference type="Gene3D" id="2.20.110.10">
    <property type="entry name" value="Histone H3 K4-specific methyltransferase SET7/9 N-terminal domain"/>
    <property type="match status" value="1"/>
</dbReference>
<dbReference type="PANTHER" id="PTHR33706">
    <property type="entry name" value="MORN VARIANT REPEAT PROTEIN"/>
    <property type="match status" value="1"/>
</dbReference>
<dbReference type="InterPro" id="IPR011652">
    <property type="entry name" value="MORN_2"/>
</dbReference>
<comment type="caution">
    <text evidence="2">The sequence shown here is derived from an EMBL/GenBank/DDBJ whole genome shotgun (WGS) entry which is preliminary data.</text>
</comment>
<dbReference type="PANTHER" id="PTHR33706:SF1">
    <property type="entry name" value="TPR REPEAT PROTEIN"/>
    <property type="match status" value="1"/>
</dbReference>
<sequence length="236" mass="27603">MIKQNIVFFFFLTLFLTKSYAQDVINQRDTDGERHGFWKVNFDQTNQPRYEGTFEHGKEVGIFKFYKLDGNKSVLSATREFLPNGDDILVKFYSSKGKLISEGQMIDRRFVGKWVYYHNKNDNVMTVEHYNNEGQLEGEKVVYYPNGQMAEQSHYSHGKLEGTSKIFSEKGVLIKSFTYKNDVLHGMSKYYDADGNMLAEGTYRNDQKHGIWKFYENGVLTEEKDFTTYSKNPIKQ</sequence>
<organism evidence="2 3">
    <name type="scientific">Gelidibacter maritimus</name>
    <dbReference type="NCBI Taxonomy" id="2761487"/>
    <lineage>
        <taxon>Bacteria</taxon>
        <taxon>Pseudomonadati</taxon>
        <taxon>Bacteroidota</taxon>
        <taxon>Flavobacteriia</taxon>
        <taxon>Flavobacteriales</taxon>
        <taxon>Flavobacteriaceae</taxon>
        <taxon>Gelidibacter</taxon>
    </lineage>
</organism>
<feature type="chain" id="PRO_5031340021" evidence="1">
    <location>
        <begin position="22"/>
        <end position="236"/>
    </location>
</feature>
<keyword evidence="3" id="KW-1185">Reference proteome</keyword>
<keyword evidence="1" id="KW-0732">Signal</keyword>
<dbReference type="SUPFAM" id="SSF82185">
    <property type="entry name" value="Histone H3 K4-specific methyltransferase SET7/9 N-terminal domain"/>
    <property type="match status" value="2"/>
</dbReference>
<feature type="signal peptide" evidence="1">
    <location>
        <begin position="1"/>
        <end position="21"/>
    </location>
</feature>
<dbReference type="RefSeq" id="WP_182206511.1">
    <property type="nucleotide sequence ID" value="NZ_JACGLT010000016.1"/>
</dbReference>
<protein>
    <submittedName>
        <fullName evidence="2">Toxin-antitoxin system YwqK family antitoxin</fullName>
    </submittedName>
</protein>